<accession>A0A8S5UF62</accession>
<name>A0A8S5UF62_9CAUD</name>
<sequence length="31" mass="3584">MKKAPTTQVDAFICYSISFCCVCFSMEFIRN</sequence>
<proteinExistence type="predicted"/>
<keyword evidence="1" id="KW-1133">Transmembrane helix</keyword>
<feature type="transmembrane region" description="Helical" evidence="1">
    <location>
        <begin position="12"/>
        <end position="29"/>
    </location>
</feature>
<evidence type="ECO:0000256" key="1">
    <source>
        <dbReference type="SAM" id="Phobius"/>
    </source>
</evidence>
<keyword evidence="1" id="KW-0472">Membrane</keyword>
<evidence type="ECO:0000313" key="2">
    <source>
        <dbReference type="EMBL" id="DAF93042.1"/>
    </source>
</evidence>
<organism evidence="2">
    <name type="scientific">Myoviridae sp. ctGrV43</name>
    <dbReference type="NCBI Taxonomy" id="2825075"/>
    <lineage>
        <taxon>Viruses</taxon>
        <taxon>Duplodnaviria</taxon>
        <taxon>Heunggongvirae</taxon>
        <taxon>Uroviricota</taxon>
        <taxon>Caudoviricetes</taxon>
    </lineage>
</organism>
<dbReference type="EMBL" id="BK016079">
    <property type="protein sequence ID" value="DAF93042.1"/>
    <property type="molecule type" value="Genomic_DNA"/>
</dbReference>
<protein>
    <submittedName>
        <fullName evidence="2">Uncharacterized protein</fullName>
    </submittedName>
</protein>
<reference evidence="2" key="1">
    <citation type="journal article" date="2021" name="Proc. Natl. Acad. Sci. U.S.A.">
        <title>A Catalog of Tens of Thousands of Viruses from Human Metagenomes Reveals Hidden Associations with Chronic Diseases.</title>
        <authorList>
            <person name="Tisza M.J."/>
            <person name="Buck C.B."/>
        </authorList>
    </citation>
    <scope>NUCLEOTIDE SEQUENCE</scope>
    <source>
        <strain evidence="2">CtGrV43</strain>
    </source>
</reference>
<keyword evidence="1" id="KW-0812">Transmembrane</keyword>